<evidence type="ECO:0000256" key="5">
    <source>
        <dbReference type="RuleBase" id="RU004478"/>
    </source>
</evidence>
<evidence type="ECO:0000256" key="6">
    <source>
        <dbReference type="SAM" id="MobiDB-lite"/>
    </source>
</evidence>
<dbReference type="PANTHER" id="PTHR21237:SF23">
    <property type="entry name" value="GRPE PROTEIN HOMOLOG, MITOCHONDRIAL"/>
    <property type="match status" value="1"/>
</dbReference>
<dbReference type="STRING" id="759272.G0S257"/>
<feature type="region of interest" description="Disordered" evidence="6">
    <location>
        <begin position="59"/>
        <end position="104"/>
    </location>
</feature>
<dbReference type="SUPFAM" id="SSF58014">
    <property type="entry name" value="Coiled-coil domain of nucleotide exchange factor GrpE"/>
    <property type="match status" value="1"/>
</dbReference>
<dbReference type="GO" id="GO:0051082">
    <property type="term" value="F:unfolded protein binding"/>
    <property type="evidence" value="ECO:0007669"/>
    <property type="project" value="TreeGrafter"/>
</dbReference>
<dbReference type="GO" id="GO:0042803">
    <property type="term" value="F:protein homodimerization activity"/>
    <property type="evidence" value="ECO:0007669"/>
    <property type="project" value="InterPro"/>
</dbReference>
<proteinExistence type="inferred from homology"/>
<keyword evidence="8" id="KW-1185">Reference proteome</keyword>
<protein>
    <recommendedName>
        <fullName evidence="4">GrpE protein homolog</fullName>
    </recommendedName>
</protein>
<dbReference type="PROSITE" id="PS01071">
    <property type="entry name" value="GRPE"/>
    <property type="match status" value="1"/>
</dbReference>
<dbReference type="SUPFAM" id="SSF51064">
    <property type="entry name" value="Head domain of nucleotide exchange factor GrpE"/>
    <property type="match status" value="1"/>
</dbReference>
<dbReference type="GeneID" id="18255644"/>
<dbReference type="GO" id="GO:0000774">
    <property type="term" value="F:adenyl-nucleotide exchange factor activity"/>
    <property type="evidence" value="ECO:0007669"/>
    <property type="project" value="InterPro"/>
</dbReference>
<comment type="subcellular location">
    <subcellularLocation>
        <location evidence="1 4">Mitochondrion matrix</location>
    </subcellularLocation>
</comment>
<evidence type="ECO:0000256" key="3">
    <source>
        <dbReference type="ARBA" id="ARBA00023186"/>
    </source>
</evidence>
<dbReference type="AlphaFoldDB" id="G0S257"/>
<evidence type="ECO:0000256" key="1">
    <source>
        <dbReference type="ARBA" id="ARBA00004305"/>
    </source>
</evidence>
<dbReference type="GO" id="GO:0001405">
    <property type="term" value="C:PAM complex, Tim23 associated import motor"/>
    <property type="evidence" value="ECO:0007669"/>
    <property type="project" value="TreeGrafter"/>
</dbReference>
<evidence type="ECO:0000256" key="4">
    <source>
        <dbReference type="RuleBase" id="RU000640"/>
    </source>
</evidence>
<dbReference type="Pfam" id="PF01025">
    <property type="entry name" value="GrpE"/>
    <property type="match status" value="1"/>
</dbReference>
<dbReference type="GO" id="GO:0006457">
    <property type="term" value="P:protein folding"/>
    <property type="evidence" value="ECO:0007669"/>
    <property type="project" value="InterPro"/>
</dbReference>
<name>G0S257_CHATD</name>
<sequence>MLQRTISTASRALRSTAHLGTAGIQRQFQGAAARTQLFQIPVTASRPLAARTARWYSSEAEAKNGEEAKKEEKKEESKEGSEEVKKEGEEKTESPEEALKKQLEAKEAEVREFKDRWMRAVAEFQNLQTRTQAEVKAAKEFAIQRFAKDLLDTVDNFERALGAVPQEKLQATGDDQNSNKDLISLYEGIKMIETVMLSTFKKHGIERFDPVGEVFNPQEHEATFMAAMPDKEHNTVFHVQSKGFKLNGRVLRAAKVGVVKNK</sequence>
<dbReference type="Proteomes" id="UP000008066">
    <property type="component" value="Unassembled WGS sequence"/>
</dbReference>
<dbReference type="RefSeq" id="XP_006692109.1">
    <property type="nucleotide sequence ID" value="XM_006692046.1"/>
</dbReference>
<dbReference type="InterPro" id="IPR000740">
    <property type="entry name" value="GrpE"/>
</dbReference>
<keyword evidence="4" id="KW-0496">Mitochondrion</keyword>
<dbReference type="OMA" id="PHRHQAI"/>
<dbReference type="FunFam" id="2.30.22.10:FF:000002">
    <property type="entry name" value="GrpE protein homolog"/>
    <property type="match status" value="1"/>
</dbReference>
<comment type="function">
    <text evidence="4">Essential component of the PAM complex, a complex required for the translocation of transit peptide-containing proteins from the inner membrane into the mitochondrial matrix in an ATP-dependent manner.</text>
</comment>
<accession>G0S257</accession>
<dbReference type="InterPro" id="IPR009012">
    <property type="entry name" value="GrpE_head"/>
</dbReference>
<dbReference type="HOGENOM" id="CLU_057217_0_0_1"/>
<gene>
    <name evidence="7" type="ORF">CTHT_0016060</name>
</gene>
<evidence type="ECO:0000313" key="8">
    <source>
        <dbReference type="Proteomes" id="UP000008066"/>
    </source>
</evidence>
<dbReference type="HAMAP" id="MF_01151">
    <property type="entry name" value="GrpE"/>
    <property type="match status" value="1"/>
</dbReference>
<dbReference type="PANTHER" id="PTHR21237">
    <property type="entry name" value="GRPE PROTEIN"/>
    <property type="match status" value="1"/>
</dbReference>
<dbReference type="GO" id="GO:0051087">
    <property type="term" value="F:protein-folding chaperone binding"/>
    <property type="evidence" value="ECO:0007669"/>
    <property type="project" value="InterPro"/>
</dbReference>
<dbReference type="KEGG" id="cthr:CTHT_0016060"/>
<evidence type="ECO:0000256" key="2">
    <source>
        <dbReference type="ARBA" id="ARBA00009054"/>
    </source>
</evidence>
<feature type="compositionally biased region" description="Basic and acidic residues" evidence="6">
    <location>
        <begin position="60"/>
        <end position="104"/>
    </location>
</feature>
<evidence type="ECO:0000313" key="7">
    <source>
        <dbReference type="EMBL" id="EGS23117.1"/>
    </source>
</evidence>
<reference evidence="7 8" key="1">
    <citation type="journal article" date="2011" name="Cell">
        <title>Insight into structure and assembly of the nuclear pore complex by utilizing the genome of a eukaryotic thermophile.</title>
        <authorList>
            <person name="Amlacher S."/>
            <person name="Sarges P."/>
            <person name="Flemming D."/>
            <person name="van Noort V."/>
            <person name="Kunze R."/>
            <person name="Devos D.P."/>
            <person name="Arumugam M."/>
            <person name="Bork P."/>
            <person name="Hurt E."/>
        </authorList>
    </citation>
    <scope>NUCLEOTIDE SEQUENCE [LARGE SCALE GENOMIC DNA]</scope>
    <source>
        <strain evidence="8">DSM 1495 / CBS 144.50 / IMI 039719</strain>
    </source>
</reference>
<dbReference type="InterPro" id="IPR013805">
    <property type="entry name" value="GrpE_CC"/>
</dbReference>
<dbReference type="eggNOG" id="KOG3003">
    <property type="taxonomic scope" value="Eukaryota"/>
</dbReference>
<dbReference type="GO" id="GO:0030150">
    <property type="term" value="P:protein import into mitochondrial matrix"/>
    <property type="evidence" value="ECO:0007669"/>
    <property type="project" value="TreeGrafter"/>
</dbReference>
<dbReference type="OrthoDB" id="201635at2759"/>
<comment type="similarity">
    <text evidence="2 5">Belongs to the GrpE family.</text>
</comment>
<organism evidence="8">
    <name type="scientific">Chaetomium thermophilum (strain DSM 1495 / CBS 144.50 / IMI 039719)</name>
    <name type="common">Thermochaetoides thermophila</name>
    <dbReference type="NCBI Taxonomy" id="759272"/>
    <lineage>
        <taxon>Eukaryota</taxon>
        <taxon>Fungi</taxon>
        <taxon>Dikarya</taxon>
        <taxon>Ascomycota</taxon>
        <taxon>Pezizomycotina</taxon>
        <taxon>Sordariomycetes</taxon>
        <taxon>Sordariomycetidae</taxon>
        <taxon>Sordariales</taxon>
        <taxon>Chaetomiaceae</taxon>
        <taxon>Thermochaetoides</taxon>
    </lineage>
</organism>
<keyword evidence="3 4" id="KW-0143">Chaperone</keyword>
<dbReference type="EMBL" id="GL988039">
    <property type="protein sequence ID" value="EGS23117.1"/>
    <property type="molecule type" value="Genomic_DNA"/>
</dbReference>
<dbReference type="Gene3D" id="3.90.20.20">
    <property type="match status" value="1"/>
</dbReference>
<dbReference type="PRINTS" id="PR00773">
    <property type="entry name" value="GRPEPROTEIN"/>
</dbReference>
<dbReference type="CDD" id="cd00446">
    <property type="entry name" value="GrpE"/>
    <property type="match status" value="1"/>
</dbReference>
<dbReference type="Gene3D" id="2.30.22.10">
    <property type="entry name" value="Head domain of nucleotide exchange factor GrpE"/>
    <property type="match status" value="1"/>
</dbReference>